<reference evidence="1" key="1">
    <citation type="submission" date="2022-06" db="EMBL/GenBank/DDBJ databases">
        <title>Phylogenomic reconstructions and comparative analyses of Kickxellomycotina fungi.</title>
        <authorList>
            <person name="Reynolds N.K."/>
            <person name="Stajich J.E."/>
            <person name="Barry K."/>
            <person name="Grigoriev I.V."/>
            <person name="Crous P."/>
            <person name="Smith M.E."/>
        </authorList>
    </citation>
    <scope>NUCLEOTIDE SEQUENCE</scope>
    <source>
        <strain evidence="1">RSA 2271</strain>
    </source>
</reference>
<evidence type="ECO:0000313" key="1">
    <source>
        <dbReference type="EMBL" id="KAJ1677424.1"/>
    </source>
</evidence>
<keyword evidence="2" id="KW-1185">Reference proteome</keyword>
<gene>
    <name evidence="1" type="ORF">EV182_006206</name>
</gene>
<protein>
    <submittedName>
        <fullName evidence="1">Uncharacterized protein</fullName>
    </submittedName>
</protein>
<organism evidence="1 2">
    <name type="scientific">Spiromyces aspiralis</name>
    <dbReference type="NCBI Taxonomy" id="68401"/>
    <lineage>
        <taxon>Eukaryota</taxon>
        <taxon>Fungi</taxon>
        <taxon>Fungi incertae sedis</taxon>
        <taxon>Zoopagomycota</taxon>
        <taxon>Kickxellomycotina</taxon>
        <taxon>Kickxellomycetes</taxon>
        <taxon>Kickxellales</taxon>
        <taxon>Kickxellaceae</taxon>
        <taxon>Spiromyces</taxon>
    </lineage>
</organism>
<evidence type="ECO:0000313" key="2">
    <source>
        <dbReference type="Proteomes" id="UP001145114"/>
    </source>
</evidence>
<dbReference type="EMBL" id="JAMZIH010002473">
    <property type="protein sequence ID" value="KAJ1677424.1"/>
    <property type="molecule type" value="Genomic_DNA"/>
</dbReference>
<name>A0ACC1HU43_9FUNG</name>
<accession>A0ACC1HU43</accession>
<proteinExistence type="predicted"/>
<dbReference type="Proteomes" id="UP001145114">
    <property type="component" value="Unassembled WGS sequence"/>
</dbReference>
<comment type="caution">
    <text evidence="1">The sequence shown here is derived from an EMBL/GenBank/DDBJ whole genome shotgun (WGS) entry which is preliminary data.</text>
</comment>
<sequence>MSCPESDCFKCQRGLDPQLYIGSASLMNGMAAESNLTLYKFLLPQGCRFELPPFLYYNDVDAKEEDVMDVRLMISEALVDSETSWDDEAEITAERAPIVGQLVGRVKVSSDGQRSEVVNLDKTLARHLWENSTKGVTESLAWGLYLGAPPHVKAVLGSLQSGVSPTLTVIYTNPE</sequence>